<accession>A0A8H3WHH0</accession>
<evidence type="ECO:0000256" key="1">
    <source>
        <dbReference type="SAM" id="MobiDB-lite"/>
    </source>
</evidence>
<comment type="caution">
    <text evidence="2">The sequence shown here is derived from an EMBL/GenBank/DDBJ whole genome shotgun (WGS) entry which is preliminary data.</text>
</comment>
<sequence length="348" mass="39435">MSTNSLVSLETLLEIGFSQEKAEQLWTKWSNWPEGPVSRETDPYDGGLQMMFDHFFIACLERDDGDVWGDDETEWRNSLTRYGINSDTQDAIMDPEFKHLRLVQSARFWAKDTVEMRYAWLQRCAKQSTTIPSLQSSTAEKDGQAPGNIPHEANRGPPYKLKLYKAADLGRAHQLFDKNGAFDCIADPRSPAPSDFSGHSSAFYFSPDIEVAQLEGAYAKRRASRSSIALIQITIPVDEISKLPDEEVLSGLHWTDLLWKQLVWSSRRGEILSGDLREYRGVTIIVGTKARLPNAVYSKMESPTDIKKHCVYMVTEKVESPSAIQWMFSAKGEGFLRDHGCFKVVSYF</sequence>
<gene>
    <name evidence="2" type="ORF">GQ607_006300</name>
</gene>
<evidence type="ECO:0000313" key="2">
    <source>
        <dbReference type="EMBL" id="KAF0326400.1"/>
    </source>
</evidence>
<protein>
    <submittedName>
        <fullName evidence="2">Uncharacterized protein</fullName>
    </submittedName>
</protein>
<name>A0A8H3WHH0_9PEZI</name>
<dbReference type="EMBL" id="WOWK01000030">
    <property type="protein sequence ID" value="KAF0326400.1"/>
    <property type="molecule type" value="Genomic_DNA"/>
</dbReference>
<keyword evidence="3" id="KW-1185">Reference proteome</keyword>
<dbReference type="Proteomes" id="UP000434172">
    <property type="component" value="Unassembled WGS sequence"/>
</dbReference>
<proteinExistence type="predicted"/>
<dbReference type="OrthoDB" id="5429780at2759"/>
<reference evidence="2 3" key="1">
    <citation type="submission" date="2019-12" db="EMBL/GenBank/DDBJ databases">
        <title>A genome sequence resource for the geographically widespread anthracnose pathogen Colletotrichum asianum.</title>
        <authorList>
            <person name="Meng Y."/>
        </authorList>
    </citation>
    <scope>NUCLEOTIDE SEQUENCE [LARGE SCALE GENOMIC DNA]</scope>
    <source>
        <strain evidence="2 3">ICMP 18580</strain>
    </source>
</reference>
<organism evidence="2 3">
    <name type="scientific">Colletotrichum asianum</name>
    <dbReference type="NCBI Taxonomy" id="702518"/>
    <lineage>
        <taxon>Eukaryota</taxon>
        <taxon>Fungi</taxon>
        <taxon>Dikarya</taxon>
        <taxon>Ascomycota</taxon>
        <taxon>Pezizomycotina</taxon>
        <taxon>Sordariomycetes</taxon>
        <taxon>Hypocreomycetidae</taxon>
        <taxon>Glomerellales</taxon>
        <taxon>Glomerellaceae</taxon>
        <taxon>Colletotrichum</taxon>
        <taxon>Colletotrichum gloeosporioides species complex</taxon>
    </lineage>
</organism>
<evidence type="ECO:0000313" key="3">
    <source>
        <dbReference type="Proteomes" id="UP000434172"/>
    </source>
</evidence>
<feature type="region of interest" description="Disordered" evidence="1">
    <location>
        <begin position="131"/>
        <end position="154"/>
    </location>
</feature>
<dbReference type="AlphaFoldDB" id="A0A8H3WHH0"/>